<proteinExistence type="predicted"/>
<dbReference type="EMBL" id="KN838776">
    <property type="protein sequence ID" value="KIJ94845.1"/>
    <property type="molecule type" value="Genomic_DNA"/>
</dbReference>
<protein>
    <recommendedName>
        <fullName evidence="3">Reverse transcriptase zinc-binding domain-containing protein</fullName>
    </recommendedName>
</protein>
<dbReference type="HOGENOM" id="CLU_146165_0_0_1"/>
<keyword evidence="2" id="KW-1185">Reference proteome</keyword>
<name>A0A0C9WST3_9AGAR</name>
<evidence type="ECO:0000313" key="2">
    <source>
        <dbReference type="Proteomes" id="UP000054477"/>
    </source>
</evidence>
<sequence length="111" mass="12753">MMQLRSGHVPLNSYLFRIKKSGSRRCELCWGIGRLEIAETVVHYLFECQAYAAERYDMDKALGRYSRDLKSIMASMKRVKELLKFVGRTARFKNTLGDSIGDVSQLEPEEG</sequence>
<dbReference type="Proteomes" id="UP000054477">
    <property type="component" value="Unassembled WGS sequence"/>
</dbReference>
<evidence type="ECO:0008006" key="3">
    <source>
        <dbReference type="Google" id="ProtNLM"/>
    </source>
</evidence>
<reference evidence="2" key="2">
    <citation type="submission" date="2015-01" db="EMBL/GenBank/DDBJ databases">
        <title>Evolutionary Origins and Diversification of the Mycorrhizal Mutualists.</title>
        <authorList>
            <consortium name="DOE Joint Genome Institute"/>
            <consortium name="Mycorrhizal Genomics Consortium"/>
            <person name="Kohler A."/>
            <person name="Kuo A."/>
            <person name="Nagy L.G."/>
            <person name="Floudas D."/>
            <person name="Copeland A."/>
            <person name="Barry K.W."/>
            <person name="Cichocki N."/>
            <person name="Veneault-Fourrey C."/>
            <person name="LaButti K."/>
            <person name="Lindquist E.A."/>
            <person name="Lipzen A."/>
            <person name="Lundell T."/>
            <person name="Morin E."/>
            <person name="Murat C."/>
            <person name="Riley R."/>
            <person name="Ohm R."/>
            <person name="Sun H."/>
            <person name="Tunlid A."/>
            <person name="Henrissat B."/>
            <person name="Grigoriev I.V."/>
            <person name="Hibbett D.S."/>
            <person name="Martin F."/>
        </authorList>
    </citation>
    <scope>NUCLEOTIDE SEQUENCE [LARGE SCALE GENOMIC DNA]</scope>
    <source>
        <strain evidence="2">LaAM-08-1</strain>
    </source>
</reference>
<dbReference type="AlphaFoldDB" id="A0A0C9WST3"/>
<accession>A0A0C9WST3</accession>
<organism evidence="1 2">
    <name type="scientific">Laccaria amethystina LaAM-08-1</name>
    <dbReference type="NCBI Taxonomy" id="1095629"/>
    <lineage>
        <taxon>Eukaryota</taxon>
        <taxon>Fungi</taxon>
        <taxon>Dikarya</taxon>
        <taxon>Basidiomycota</taxon>
        <taxon>Agaricomycotina</taxon>
        <taxon>Agaricomycetes</taxon>
        <taxon>Agaricomycetidae</taxon>
        <taxon>Agaricales</taxon>
        <taxon>Agaricineae</taxon>
        <taxon>Hydnangiaceae</taxon>
        <taxon>Laccaria</taxon>
    </lineage>
</organism>
<reference evidence="1 2" key="1">
    <citation type="submission" date="2014-04" db="EMBL/GenBank/DDBJ databases">
        <authorList>
            <consortium name="DOE Joint Genome Institute"/>
            <person name="Kuo A."/>
            <person name="Kohler A."/>
            <person name="Nagy L.G."/>
            <person name="Floudas D."/>
            <person name="Copeland A."/>
            <person name="Barry K.W."/>
            <person name="Cichocki N."/>
            <person name="Veneault-Fourrey C."/>
            <person name="LaButti K."/>
            <person name="Lindquist E.A."/>
            <person name="Lipzen A."/>
            <person name="Lundell T."/>
            <person name="Morin E."/>
            <person name="Murat C."/>
            <person name="Sun H."/>
            <person name="Tunlid A."/>
            <person name="Henrissat B."/>
            <person name="Grigoriev I.V."/>
            <person name="Hibbett D.S."/>
            <person name="Martin F."/>
            <person name="Nordberg H.P."/>
            <person name="Cantor M.N."/>
            <person name="Hua S.X."/>
        </authorList>
    </citation>
    <scope>NUCLEOTIDE SEQUENCE [LARGE SCALE GENOMIC DNA]</scope>
    <source>
        <strain evidence="1 2">LaAM-08-1</strain>
    </source>
</reference>
<dbReference type="OrthoDB" id="3267074at2759"/>
<evidence type="ECO:0000313" key="1">
    <source>
        <dbReference type="EMBL" id="KIJ94845.1"/>
    </source>
</evidence>
<dbReference type="STRING" id="1095629.A0A0C9WST3"/>
<gene>
    <name evidence="1" type="ORF">K443DRAFT_109706</name>
</gene>